<feature type="transmembrane region" description="Helical" evidence="1">
    <location>
        <begin position="324"/>
        <end position="345"/>
    </location>
</feature>
<feature type="transmembrane region" description="Helical" evidence="1">
    <location>
        <begin position="291"/>
        <end position="312"/>
    </location>
</feature>
<accession>A0A099IAQ1</accession>
<dbReference type="CDD" id="cd01949">
    <property type="entry name" value="GGDEF"/>
    <property type="match status" value="1"/>
</dbReference>
<dbReference type="InterPro" id="IPR000160">
    <property type="entry name" value="GGDEF_dom"/>
</dbReference>
<dbReference type="Proteomes" id="UP000030008">
    <property type="component" value="Unassembled WGS sequence"/>
</dbReference>
<dbReference type="NCBIfam" id="TIGR00254">
    <property type="entry name" value="GGDEF"/>
    <property type="match status" value="1"/>
</dbReference>
<feature type="transmembrane region" description="Helical" evidence="1">
    <location>
        <begin position="167"/>
        <end position="190"/>
    </location>
</feature>
<dbReference type="Gene3D" id="3.30.70.270">
    <property type="match status" value="1"/>
</dbReference>
<organism evidence="3 4">
    <name type="scientific">Clostridium innocuum</name>
    <dbReference type="NCBI Taxonomy" id="1522"/>
    <lineage>
        <taxon>Bacteria</taxon>
        <taxon>Bacillati</taxon>
        <taxon>Bacillota</taxon>
        <taxon>Clostridia</taxon>
        <taxon>Eubacteriales</taxon>
        <taxon>Clostridiaceae</taxon>
        <taxon>Clostridium</taxon>
    </lineage>
</organism>
<dbReference type="Pfam" id="PF00990">
    <property type="entry name" value="GGDEF"/>
    <property type="match status" value="1"/>
</dbReference>
<sequence length="542" mass="62126">MTRKKMLLLYICLWIIGLCLVVSVIFPQKTPPAAVIPPKSNDIEVLKNGWKDGAAQAEAKTDIRDKTFSRKRTLPLIAKDTMLVIRNNYRGVQICIDNEVRLDYGYHCDDTTLLGNVYVRMPVTSEDSGKELLLKFKNNYSNVSSDIEYPMLVSASSFAFYILQENAGIIITVILLLLLDIILVFLIIWLKNRSFWLSKTSLYALMSFIFLTALWLLTDSPILQLYVSGSLRIVLLSFCSFMLMPIPLLVFINDALKLRCRSLTLLQLLLLGNTIVQCILYQAGILDFVQMLPFTHLLMMVSIAALLFALIREVRLYKTDYSRNILLAFFILALFSTAALTAFYLHPMSDYNIFFRIGLLLFIVMLSCFSFHKVYLLSQEQEQIQFYRQLAYTDTMTKARNRSAYEQRCQEMEKLKPDAPLTVFMFDINNLKHTNDTYGHHAGDTIIRSAADLLHTVFTDIGQIYRVGGDEFIVLSEKNYMSAQAMFSLLDQRLKEYNQTAELPLSIAKGFSSNTSRNKGIQELLVMADQAMYEDKRKSRNL</sequence>
<dbReference type="SMART" id="SM00267">
    <property type="entry name" value="GGDEF"/>
    <property type="match status" value="1"/>
</dbReference>
<feature type="transmembrane region" description="Helical" evidence="1">
    <location>
        <begin position="351"/>
        <end position="371"/>
    </location>
</feature>
<dbReference type="AlphaFoldDB" id="A0A099IAQ1"/>
<comment type="caution">
    <text evidence="3">The sequence shown here is derived from an EMBL/GenBank/DDBJ whole genome shotgun (WGS) entry which is preliminary data.</text>
</comment>
<dbReference type="InterPro" id="IPR043128">
    <property type="entry name" value="Rev_trsase/Diguanyl_cyclase"/>
</dbReference>
<keyword evidence="1" id="KW-1133">Transmembrane helix</keyword>
<dbReference type="SUPFAM" id="SSF55073">
    <property type="entry name" value="Nucleotide cyclase"/>
    <property type="match status" value="1"/>
</dbReference>
<dbReference type="InterPro" id="IPR050469">
    <property type="entry name" value="Diguanylate_Cyclase"/>
</dbReference>
<dbReference type="EMBL" id="JQIF01000013">
    <property type="protein sequence ID" value="KGJ54651.1"/>
    <property type="molecule type" value="Genomic_DNA"/>
</dbReference>
<proteinExistence type="predicted"/>
<keyword evidence="1" id="KW-0812">Transmembrane</keyword>
<feature type="transmembrane region" description="Helical" evidence="1">
    <location>
        <begin position="202"/>
        <end position="218"/>
    </location>
</feature>
<evidence type="ECO:0000256" key="1">
    <source>
        <dbReference type="SAM" id="Phobius"/>
    </source>
</evidence>
<dbReference type="PANTHER" id="PTHR45138:SF9">
    <property type="entry name" value="DIGUANYLATE CYCLASE DGCM-RELATED"/>
    <property type="match status" value="1"/>
</dbReference>
<feature type="transmembrane region" description="Helical" evidence="1">
    <location>
        <begin position="230"/>
        <end position="252"/>
    </location>
</feature>
<dbReference type="RefSeq" id="WP_044903889.1">
    <property type="nucleotide sequence ID" value="NZ_JQIF01000013.1"/>
</dbReference>
<keyword evidence="1" id="KW-0472">Membrane</keyword>
<feature type="transmembrane region" description="Helical" evidence="1">
    <location>
        <begin position="264"/>
        <end position="285"/>
    </location>
</feature>
<dbReference type="PANTHER" id="PTHR45138">
    <property type="entry name" value="REGULATORY COMPONENTS OF SENSORY TRANSDUCTION SYSTEM"/>
    <property type="match status" value="1"/>
</dbReference>
<dbReference type="PROSITE" id="PS50887">
    <property type="entry name" value="GGDEF"/>
    <property type="match status" value="1"/>
</dbReference>
<evidence type="ECO:0000313" key="3">
    <source>
        <dbReference type="EMBL" id="KGJ54651.1"/>
    </source>
</evidence>
<dbReference type="InterPro" id="IPR029787">
    <property type="entry name" value="Nucleotide_cyclase"/>
</dbReference>
<evidence type="ECO:0000259" key="2">
    <source>
        <dbReference type="PROSITE" id="PS50887"/>
    </source>
</evidence>
<dbReference type="GO" id="GO:0052621">
    <property type="term" value="F:diguanylate cyclase activity"/>
    <property type="evidence" value="ECO:0007669"/>
    <property type="project" value="TreeGrafter"/>
</dbReference>
<protein>
    <submittedName>
        <fullName evidence="3">Diguanylate cyclase</fullName>
    </submittedName>
</protein>
<gene>
    <name evidence="3" type="ORF">CIAN88_02455</name>
</gene>
<feature type="domain" description="GGDEF" evidence="2">
    <location>
        <begin position="419"/>
        <end position="542"/>
    </location>
</feature>
<name>A0A099IAQ1_CLOIN</name>
<evidence type="ECO:0000313" key="4">
    <source>
        <dbReference type="Proteomes" id="UP000030008"/>
    </source>
</evidence>
<reference evidence="3 4" key="1">
    <citation type="submission" date="2014-08" db="EMBL/GenBank/DDBJ databases">
        <title>Clostridium innocuum, an unnegligible vancomycin-resistant pathogen causing extra-intestinal infections.</title>
        <authorList>
            <person name="Feng Y."/>
            <person name="Chiu C.-H."/>
        </authorList>
    </citation>
    <scope>NUCLEOTIDE SEQUENCE [LARGE SCALE GENOMIC DNA]</scope>
    <source>
        <strain evidence="3 4">AN88</strain>
    </source>
</reference>